<dbReference type="NCBIfam" id="NF003818">
    <property type="entry name" value="PRK05409.1"/>
    <property type="match status" value="1"/>
</dbReference>
<dbReference type="PANTHER" id="PTHR42194:SF1">
    <property type="entry name" value="UPF0276 PROTEIN HI_1600"/>
    <property type="match status" value="1"/>
</dbReference>
<comment type="similarity">
    <text evidence="1">Belongs to the UPF0276 family.</text>
</comment>
<keyword evidence="3" id="KW-1185">Reference proteome</keyword>
<dbReference type="AlphaFoldDB" id="A0A3M9XRM2"/>
<comment type="caution">
    <text evidence="2">The sequence shown here is derived from an EMBL/GenBank/DDBJ whole genome shotgun (WGS) entry which is preliminary data.</text>
</comment>
<reference evidence="2 3" key="1">
    <citation type="submission" date="2018-08" db="EMBL/GenBank/DDBJ databases">
        <title>Genome sequence of Methylocystis hirsuta CSC1, a methanotroph able to accumulate PHAs.</title>
        <authorList>
            <person name="Bordel S."/>
            <person name="Rodriguez E."/>
            <person name="Gancedo J."/>
            <person name="Munoz R."/>
        </authorList>
    </citation>
    <scope>NUCLEOTIDE SEQUENCE [LARGE SCALE GENOMIC DNA]</scope>
    <source>
        <strain evidence="2 3">CSC1</strain>
    </source>
</reference>
<dbReference type="RefSeq" id="WP_123176364.1">
    <property type="nucleotide sequence ID" value="NZ_QWDD01000001.1"/>
</dbReference>
<dbReference type="Pfam" id="PF05114">
    <property type="entry name" value="MbnB_TglH_ChrH"/>
    <property type="match status" value="1"/>
</dbReference>
<dbReference type="SUPFAM" id="SSF51658">
    <property type="entry name" value="Xylose isomerase-like"/>
    <property type="match status" value="1"/>
</dbReference>
<dbReference type="OrthoDB" id="9763101at2"/>
<accession>A0A3M9XRM2</accession>
<evidence type="ECO:0000313" key="3">
    <source>
        <dbReference type="Proteomes" id="UP000268623"/>
    </source>
</evidence>
<dbReference type="InterPro" id="IPR007801">
    <property type="entry name" value="MbnB/TglH/ChrH"/>
</dbReference>
<dbReference type="Gene3D" id="3.20.20.150">
    <property type="entry name" value="Divalent-metal-dependent TIM barrel enzymes"/>
    <property type="match status" value="1"/>
</dbReference>
<name>A0A3M9XRM2_9HYPH</name>
<proteinExistence type="inferred from homology"/>
<dbReference type="PANTHER" id="PTHR42194">
    <property type="entry name" value="UPF0276 PROTEIN HI_1600"/>
    <property type="match status" value="1"/>
</dbReference>
<dbReference type="Proteomes" id="UP000268623">
    <property type="component" value="Unassembled WGS sequence"/>
</dbReference>
<evidence type="ECO:0000313" key="2">
    <source>
        <dbReference type="EMBL" id="RNJ50432.1"/>
    </source>
</evidence>
<protein>
    <recommendedName>
        <fullName evidence="1">UPF0276 protein D1O30_13425</fullName>
    </recommendedName>
</protein>
<dbReference type="InterPro" id="IPR036237">
    <property type="entry name" value="Xyl_isomerase-like_sf"/>
</dbReference>
<dbReference type="HAMAP" id="MF_00697">
    <property type="entry name" value="UPF0276"/>
    <property type="match status" value="1"/>
</dbReference>
<dbReference type="EMBL" id="QWDD01000001">
    <property type="protein sequence ID" value="RNJ50432.1"/>
    <property type="molecule type" value="Genomic_DNA"/>
</dbReference>
<evidence type="ECO:0000256" key="1">
    <source>
        <dbReference type="HAMAP-Rule" id="MF_00697"/>
    </source>
</evidence>
<sequence length="308" mass="33947">MGAHSATEHSRERTASSLPARAGVGFKSAHVADIEASARDVGFFEIHAENYMGAGGTPHAQLMRLRRDSPLSIHGVGLSIGGAEPLDREHLGRLKTLVERYDPAACSEHLAWSTQGAQFLNDLLPLPYNAATLTHVVAHVDEIQEALGRPILIENPAAYLRFRSSEHSEIEFLREVVRRTDCRLLLDVTNVYVSATNLAYSAQDYIDAFPMSYVEEIHLAGYAEDVDEIGDPLLIDAHCAPVPDAVWRLFDRALARCGPIATLIEWDNDVPPWPTLLAQATQAEAFLARRRRAVEDSLRSEALHDDVG</sequence>
<gene>
    <name evidence="2" type="ORF">D1O30_13425</name>
</gene>
<organism evidence="2 3">
    <name type="scientific">Methylocystis hirsuta</name>
    <dbReference type="NCBI Taxonomy" id="369798"/>
    <lineage>
        <taxon>Bacteria</taxon>
        <taxon>Pseudomonadati</taxon>
        <taxon>Pseudomonadota</taxon>
        <taxon>Alphaproteobacteria</taxon>
        <taxon>Hyphomicrobiales</taxon>
        <taxon>Methylocystaceae</taxon>
        <taxon>Methylocystis</taxon>
    </lineage>
</organism>